<keyword evidence="2" id="KW-0813">Transport</keyword>
<evidence type="ECO:0000256" key="6">
    <source>
        <dbReference type="SAM" id="Phobius"/>
    </source>
</evidence>
<evidence type="ECO:0000259" key="7">
    <source>
        <dbReference type="PROSITE" id="PS50850"/>
    </source>
</evidence>
<dbReference type="GO" id="GO:0022857">
    <property type="term" value="F:transmembrane transporter activity"/>
    <property type="evidence" value="ECO:0007669"/>
    <property type="project" value="InterPro"/>
</dbReference>
<dbReference type="Pfam" id="PF07690">
    <property type="entry name" value="MFS_1"/>
    <property type="match status" value="1"/>
</dbReference>
<evidence type="ECO:0000313" key="9">
    <source>
        <dbReference type="Proteomes" id="UP000184096"/>
    </source>
</evidence>
<organism evidence="8 9">
    <name type="scientific">Bradyrhizobium erythrophlei</name>
    <dbReference type="NCBI Taxonomy" id="1437360"/>
    <lineage>
        <taxon>Bacteria</taxon>
        <taxon>Pseudomonadati</taxon>
        <taxon>Pseudomonadota</taxon>
        <taxon>Alphaproteobacteria</taxon>
        <taxon>Hyphomicrobiales</taxon>
        <taxon>Nitrobacteraceae</taxon>
        <taxon>Bradyrhizobium</taxon>
    </lineage>
</organism>
<protein>
    <submittedName>
        <fullName evidence="8">Sugar phosphate permease</fullName>
    </submittedName>
</protein>
<keyword evidence="9" id="KW-1185">Reference proteome</keyword>
<dbReference type="GO" id="GO:0016020">
    <property type="term" value="C:membrane"/>
    <property type="evidence" value="ECO:0007669"/>
    <property type="project" value="UniProtKB-SubCell"/>
</dbReference>
<comment type="subcellular location">
    <subcellularLocation>
        <location evidence="1">Membrane</location>
        <topology evidence="1">Multi-pass membrane protein</topology>
    </subcellularLocation>
</comment>
<feature type="domain" description="Major facilitator superfamily (MFS) profile" evidence="7">
    <location>
        <begin position="26"/>
        <end position="435"/>
    </location>
</feature>
<feature type="transmembrane region" description="Helical" evidence="6">
    <location>
        <begin position="379"/>
        <end position="399"/>
    </location>
</feature>
<gene>
    <name evidence="8" type="ORF">SAMN05444170_4803</name>
</gene>
<dbReference type="OrthoDB" id="9773957at2"/>
<evidence type="ECO:0000313" key="8">
    <source>
        <dbReference type="EMBL" id="SHN81624.1"/>
    </source>
</evidence>
<accession>A0A1M7UFC4</accession>
<feature type="transmembrane region" description="Helical" evidence="6">
    <location>
        <begin position="117"/>
        <end position="138"/>
    </location>
</feature>
<dbReference type="SUPFAM" id="SSF103473">
    <property type="entry name" value="MFS general substrate transporter"/>
    <property type="match status" value="1"/>
</dbReference>
<dbReference type="InterPro" id="IPR011701">
    <property type="entry name" value="MFS"/>
</dbReference>
<dbReference type="Gene3D" id="1.20.1250.20">
    <property type="entry name" value="MFS general substrate transporter like domains"/>
    <property type="match status" value="2"/>
</dbReference>
<dbReference type="PANTHER" id="PTHR43791">
    <property type="entry name" value="PERMEASE-RELATED"/>
    <property type="match status" value="1"/>
</dbReference>
<evidence type="ECO:0000256" key="5">
    <source>
        <dbReference type="ARBA" id="ARBA00023136"/>
    </source>
</evidence>
<dbReference type="EMBL" id="LT670849">
    <property type="protein sequence ID" value="SHN81624.1"/>
    <property type="molecule type" value="Genomic_DNA"/>
</dbReference>
<feature type="transmembrane region" description="Helical" evidence="6">
    <location>
        <begin position="345"/>
        <end position="367"/>
    </location>
</feature>
<keyword evidence="5 6" id="KW-0472">Membrane</keyword>
<evidence type="ECO:0000256" key="2">
    <source>
        <dbReference type="ARBA" id="ARBA00022448"/>
    </source>
</evidence>
<feature type="transmembrane region" description="Helical" evidence="6">
    <location>
        <begin position="254"/>
        <end position="275"/>
    </location>
</feature>
<dbReference type="InterPro" id="IPR036259">
    <property type="entry name" value="MFS_trans_sf"/>
</dbReference>
<name>A0A1M7UFC4_9BRAD</name>
<evidence type="ECO:0000256" key="4">
    <source>
        <dbReference type="ARBA" id="ARBA00022989"/>
    </source>
</evidence>
<evidence type="ECO:0000256" key="3">
    <source>
        <dbReference type="ARBA" id="ARBA00022692"/>
    </source>
</evidence>
<evidence type="ECO:0000256" key="1">
    <source>
        <dbReference type="ARBA" id="ARBA00004141"/>
    </source>
</evidence>
<dbReference type="FunFam" id="1.20.1250.20:FF:000018">
    <property type="entry name" value="MFS transporter permease"/>
    <property type="match status" value="1"/>
</dbReference>
<feature type="transmembrane region" description="Helical" evidence="6">
    <location>
        <begin position="150"/>
        <end position="173"/>
    </location>
</feature>
<dbReference type="PROSITE" id="PS50850">
    <property type="entry name" value="MFS"/>
    <property type="match status" value="1"/>
</dbReference>
<feature type="transmembrane region" description="Helical" evidence="6">
    <location>
        <begin position="411"/>
        <end position="430"/>
    </location>
</feature>
<dbReference type="InterPro" id="IPR020846">
    <property type="entry name" value="MFS_dom"/>
</dbReference>
<dbReference type="Proteomes" id="UP000184096">
    <property type="component" value="Chromosome I"/>
</dbReference>
<dbReference type="CDD" id="cd17319">
    <property type="entry name" value="MFS_ExuT_GudP_like"/>
    <property type="match status" value="1"/>
</dbReference>
<feature type="transmembrane region" description="Helical" evidence="6">
    <location>
        <begin position="22"/>
        <end position="40"/>
    </location>
</feature>
<feature type="transmembrane region" description="Helical" evidence="6">
    <location>
        <begin position="287"/>
        <end position="308"/>
    </location>
</feature>
<feature type="transmembrane region" description="Helical" evidence="6">
    <location>
        <begin position="92"/>
        <end position="111"/>
    </location>
</feature>
<sequence>MAQFFTRVSFASDNEAAAYNRAAWKLIPFLLILYIISFLDRVNVGFAKLQMSADIGLSDAVFGLGAGIFFIGYAACEIPSNLLLQRFGARIWISRILVVWGIISVCFMFVTTPAQFLSLRFLLGIAEAGFYPGIVLYLTYWFPGKLRSQVCALFFVGIPIAGLIGAPLSGFIMKQMAGVSGFAGWQWLFLLEGAPAVIGGIVTFFYLSNGPKDAKWLTASERNVIMPALEAEDATHRAMGHGHRLVDALLSGKVWLLAITNFTLLGGIYGISFWMPQIVKDLGVHDVFINGLVTSIPFAVACVAMIVVGRSSDRMRERKWHIILSAAVGALGLVGGASLTATPALALASLSLALGGALASITVLWVLPSALLTGAANAGGLALMATIGNLGGYVAPYVVGLAKEATGRTDFGLYLMAVAMVLGALLVQLLPRNATIDEAEHAPVLKEGSVVGAT</sequence>
<dbReference type="AlphaFoldDB" id="A0A1M7UFC4"/>
<dbReference type="RefSeq" id="WP_072821582.1">
    <property type="nucleotide sequence ID" value="NZ_LT670849.1"/>
</dbReference>
<reference evidence="9" key="1">
    <citation type="submission" date="2016-11" db="EMBL/GenBank/DDBJ databases">
        <authorList>
            <person name="Varghese N."/>
            <person name="Submissions S."/>
        </authorList>
    </citation>
    <scope>NUCLEOTIDE SEQUENCE [LARGE SCALE GENOMIC DNA]</scope>
    <source>
        <strain evidence="9">GAS401</strain>
    </source>
</reference>
<feature type="transmembrane region" description="Helical" evidence="6">
    <location>
        <begin position="185"/>
        <end position="207"/>
    </location>
</feature>
<feature type="transmembrane region" description="Helical" evidence="6">
    <location>
        <begin position="320"/>
        <end position="339"/>
    </location>
</feature>
<keyword evidence="4 6" id="KW-1133">Transmembrane helix</keyword>
<keyword evidence="3 6" id="KW-0812">Transmembrane</keyword>
<feature type="transmembrane region" description="Helical" evidence="6">
    <location>
        <begin position="60"/>
        <end position="80"/>
    </location>
</feature>
<proteinExistence type="predicted"/>
<dbReference type="PANTHER" id="PTHR43791:SF36">
    <property type="entry name" value="TRANSPORTER, PUTATIVE (AFU_ORTHOLOGUE AFUA_6G08340)-RELATED"/>
    <property type="match status" value="1"/>
</dbReference>